<dbReference type="eggNOG" id="ENOG5032A6D">
    <property type="taxonomic scope" value="Bacteria"/>
</dbReference>
<protein>
    <recommendedName>
        <fullName evidence="3">Core-binding (CB) domain-containing protein</fullName>
    </recommendedName>
</protein>
<evidence type="ECO:0000313" key="1">
    <source>
        <dbReference type="EMBL" id="ENX00422.1"/>
    </source>
</evidence>
<sequence length="78" mass="9615">MGNIISVERNKLNKNYRLHSFLSIYDKFITQRNITDSEISRLIFVEDYINTHKFNIYDESYKKLLIKDLEKYYLFFHI</sequence>
<comment type="caution">
    <text evidence="1">The sequence shown here is derived from an EMBL/GenBank/DDBJ whole genome shotgun (WGS) entry which is preliminary data.</text>
</comment>
<gene>
    <name evidence="1" type="ORF">F900_02093</name>
</gene>
<reference evidence="1 2" key="1">
    <citation type="submission" date="2013-02" db="EMBL/GenBank/DDBJ databases">
        <title>The Genome Sequence of Acinetobacter sp. ANC 3862.</title>
        <authorList>
            <consortium name="The Broad Institute Genome Sequencing Platform"/>
            <consortium name="The Broad Institute Genome Sequencing Center for Infectious Disease"/>
            <person name="Cerqueira G."/>
            <person name="Feldgarden M."/>
            <person name="Courvalin P."/>
            <person name="Perichon B."/>
            <person name="Grillot-Courvalin C."/>
            <person name="Clermont D."/>
            <person name="Rocha E."/>
            <person name="Yoon E.-J."/>
            <person name="Nemec A."/>
            <person name="Walker B."/>
            <person name="Young S.K."/>
            <person name="Zeng Q."/>
            <person name="Gargeya S."/>
            <person name="Fitzgerald M."/>
            <person name="Haas B."/>
            <person name="Abouelleil A."/>
            <person name="Alvarado L."/>
            <person name="Arachchi H.M."/>
            <person name="Berlin A.M."/>
            <person name="Chapman S.B."/>
            <person name="Dewar J."/>
            <person name="Goldberg J."/>
            <person name="Griggs A."/>
            <person name="Gujja S."/>
            <person name="Hansen M."/>
            <person name="Howarth C."/>
            <person name="Imamovic A."/>
            <person name="Larimer J."/>
            <person name="McCowan C."/>
            <person name="Murphy C."/>
            <person name="Neiman D."/>
            <person name="Pearson M."/>
            <person name="Priest M."/>
            <person name="Roberts A."/>
            <person name="Saif S."/>
            <person name="Shea T."/>
            <person name="Sisk P."/>
            <person name="Sykes S."/>
            <person name="Wortman J."/>
            <person name="Nusbaum C."/>
            <person name="Birren B."/>
        </authorList>
    </citation>
    <scope>NUCLEOTIDE SEQUENCE [LARGE SCALE GENOMIC DNA]</scope>
    <source>
        <strain evidence="1 2">ANC 3862</strain>
    </source>
</reference>
<accession>N9NC32</accession>
<proteinExistence type="predicted"/>
<evidence type="ECO:0000313" key="2">
    <source>
        <dbReference type="Proteomes" id="UP000013248"/>
    </source>
</evidence>
<dbReference type="HOGENOM" id="CLU_195017_0_0_6"/>
<organism evidence="1 2">
    <name type="scientific">Acinetobacter modestus</name>
    <dbReference type="NCBI Taxonomy" id="1776740"/>
    <lineage>
        <taxon>Bacteria</taxon>
        <taxon>Pseudomonadati</taxon>
        <taxon>Pseudomonadota</taxon>
        <taxon>Gammaproteobacteria</taxon>
        <taxon>Moraxellales</taxon>
        <taxon>Moraxellaceae</taxon>
        <taxon>Acinetobacter</taxon>
    </lineage>
</organism>
<name>N9NC32_9GAMM</name>
<dbReference type="EMBL" id="APRP01000022">
    <property type="protein sequence ID" value="ENX00422.1"/>
    <property type="molecule type" value="Genomic_DNA"/>
</dbReference>
<dbReference type="Proteomes" id="UP000013248">
    <property type="component" value="Unassembled WGS sequence"/>
</dbReference>
<evidence type="ECO:0008006" key="3">
    <source>
        <dbReference type="Google" id="ProtNLM"/>
    </source>
</evidence>
<dbReference type="AlphaFoldDB" id="N9NC32"/>